<accession>A0A834IV68</accession>
<keyword evidence="2" id="KW-1185">Reference proteome</keyword>
<organism evidence="1 2">
    <name type="scientific">Rhynchophorus ferrugineus</name>
    <name type="common">Red palm weevil</name>
    <name type="synonym">Curculio ferrugineus</name>
    <dbReference type="NCBI Taxonomy" id="354439"/>
    <lineage>
        <taxon>Eukaryota</taxon>
        <taxon>Metazoa</taxon>
        <taxon>Ecdysozoa</taxon>
        <taxon>Arthropoda</taxon>
        <taxon>Hexapoda</taxon>
        <taxon>Insecta</taxon>
        <taxon>Pterygota</taxon>
        <taxon>Neoptera</taxon>
        <taxon>Endopterygota</taxon>
        <taxon>Coleoptera</taxon>
        <taxon>Polyphaga</taxon>
        <taxon>Cucujiformia</taxon>
        <taxon>Curculionidae</taxon>
        <taxon>Dryophthorinae</taxon>
        <taxon>Rhynchophorus</taxon>
    </lineage>
</organism>
<reference evidence="1" key="1">
    <citation type="submission" date="2020-08" db="EMBL/GenBank/DDBJ databases">
        <title>Genome sequencing and assembly of the red palm weevil Rhynchophorus ferrugineus.</title>
        <authorList>
            <person name="Dias G.B."/>
            <person name="Bergman C.M."/>
            <person name="Manee M."/>
        </authorList>
    </citation>
    <scope>NUCLEOTIDE SEQUENCE</scope>
    <source>
        <strain evidence="1">AA-2017</strain>
        <tissue evidence="1">Whole larva</tissue>
    </source>
</reference>
<dbReference type="Proteomes" id="UP000625711">
    <property type="component" value="Unassembled WGS sequence"/>
</dbReference>
<proteinExistence type="predicted"/>
<evidence type="ECO:0000313" key="2">
    <source>
        <dbReference type="Proteomes" id="UP000625711"/>
    </source>
</evidence>
<sequence length="92" mass="10929">MGVFIIGKRYIDLEKYVKLQKKMEKYVRSGKINLQSRSRAMTPTISWTSKKQDFSTNVYRYDKSSSFKGDTYHGGKNRKHRLKVLPNFTETW</sequence>
<comment type="caution">
    <text evidence="1">The sequence shown here is derived from an EMBL/GenBank/DDBJ whole genome shotgun (WGS) entry which is preliminary data.</text>
</comment>
<protein>
    <submittedName>
        <fullName evidence="1">Uncharacterized protein</fullName>
    </submittedName>
</protein>
<gene>
    <name evidence="1" type="ORF">GWI33_004327</name>
</gene>
<dbReference type="EMBL" id="JAACXV010000022">
    <property type="protein sequence ID" value="KAF7286701.1"/>
    <property type="molecule type" value="Genomic_DNA"/>
</dbReference>
<name>A0A834IV68_RHYFE</name>
<dbReference type="AlphaFoldDB" id="A0A834IV68"/>
<evidence type="ECO:0000313" key="1">
    <source>
        <dbReference type="EMBL" id="KAF7286701.1"/>
    </source>
</evidence>